<dbReference type="InterPro" id="IPR029787">
    <property type="entry name" value="Nucleotide_cyclase"/>
</dbReference>
<dbReference type="PANTHER" id="PTHR33121:SF70">
    <property type="entry name" value="SIGNALING PROTEIN YKOW"/>
    <property type="match status" value="1"/>
</dbReference>
<dbReference type="Gene3D" id="3.30.70.270">
    <property type="match status" value="2"/>
</dbReference>
<dbReference type="PROSITE" id="PS50883">
    <property type="entry name" value="EAL"/>
    <property type="match status" value="1"/>
</dbReference>
<dbReference type="EMBL" id="DVGZ01000110">
    <property type="protein sequence ID" value="HIR48018.1"/>
    <property type="molecule type" value="Genomic_DNA"/>
</dbReference>
<reference evidence="3" key="1">
    <citation type="submission" date="2020-10" db="EMBL/GenBank/DDBJ databases">
        <authorList>
            <person name="Gilroy R."/>
        </authorList>
    </citation>
    <scope>NUCLEOTIDE SEQUENCE</scope>
    <source>
        <strain evidence="3">ChiSxjej1B13-7958</strain>
    </source>
</reference>
<dbReference type="InterPro" id="IPR035965">
    <property type="entry name" value="PAS-like_dom_sf"/>
</dbReference>
<dbReference type="Pfam" id="PF00990">
    <property type="entry name" value="GGDEF"/>
    <property type="match status" value="2"/>
</dbReference>
<dbReference type="InterPro" id="IPR000160">
    <property type="entry name" value="GGDEF_dom"/>
</dbReference>
<dbReference type="InterPro" id="IPR043128">
    <property type="entry name" value="Rev_trsase/Diguanyl_cyclase"/>
</dbReference>
<feature type="domain" description="GGDEF" evidence="2">
    <location>
        <begin position="321"/>
        <end position="453"/>
    </location>
</feature>
<dbReference type="PANTHER" id="PTHR33121">
    <property type="entry name" value="CYCLIC DI-GMP PHOSPHODIESTERASE PDEF"/>
    <property type="match status" value="1"/>
</dbReference>
<dbReference type="Gene3D" id="3.30.450.40">
    <property type="match status" value="1"/>
</dbReference>
<dbReference type="Pfam" id="PF08447">
    <property type="entry name" value="PAS_3"/>
    <property type="match status" value="1"/>
</dbReference>
<sequence length="1025" mass="119697">MKAPWEYFEDLHESVYVADCDTYELLYMNRFAREQFEVEKEDGYRGKKCYEVLQRISQVCPFCTNESLKENEFYEWSYRHPILKQTLMLKDTLIYWEGRRCRMEMALNIECPNAAGRNSNYEAMVNDCLIQTHSTVDPNKSMNILLRFLGQKLLCDRADIYENGYDGALLHTYHWSSEDLSCSKESFSKDSLEAKHLSYLYTWYETFLHNEPIVLTNMEQFKKDSPELYAYLKPGAAETILLVPLLHKDRVAGFLRLDNPGTERISEAAEVCKILSHFIVAIWQRRELFSHLRRMSHHDQLTGALNRHALDEFIRSEAFQGPIGMVYCDIVGLKSINDLLGHDSGDETILRCYEAIVSAFSEEEVYRIGGDEFVILFASGNETEFGRRVERLRREIISRNCELSIGCIWSEEKEKNFRELLSLADDRMYQEKNNFYNETDPITGKRRRQLYSDRQEENKEKNAFQMFASTYYFDAESFFRSVAMDGTSLYLYCGDMRKNVYYISENLRRDFNFSSNLVYDFVTLLDQRIVEEDRSLHAEEMHQMLEEKRTLHNIRYRVYNKQGDPVWLHCRGIMKWNEDKTEPLFFSGAMIALNDKSEIDTATGMMTFPFGLSRLSKLCAAKEELMLICFSLRSFSKINQTLGRRTGDTILWEVGRLLRLGLGSNFELIRMDGMRFLAFSRTERDPHKPIQEIRQVISDVYRRNGAHEMYPCVVGMLRSPRDGVTAQELTENAMTLLRTAKDCLECEYLEFSPVFGKKERERADLSMALMASVTQNFRGFRIVIQPQVIAETGRMFGGEVLLRWEDEGVNVPPVQFIPILEETGLIIPVGKWVIEQIALLCQETLPVRPDFKLSFNVSYFQLADDTLFSFLHKTLARHHVPGWNVMLELTETHFDSMPGHLEQFIERCREIGLSFALDDFGNAYSSLQLLLKYPADLVKLDRTLMQKAVSSQKRRDFIMSIVYACHRFGKKVCMEGVENEEELSAARKMEADFIQGYYFYKPMELDRFHAILREQYAEDISAEKH</sequence>
<evidence type="ECO:0000313" key="4">
    <source>
        <dbReference type="Proteomes" id="UP000824242"/>
    </source>
</evidence>
<dbReference type="Gene3D" id="3.30.450.20">
    <property type="entry name" value="PAS domain"/>
    <property type="match status" value="1"/>
</dbReference>
<evidence type="ECO:0000259" key="2">
    <source>
        <dbReference type="PROSITE" id="PS50887"/>
    </source>
</evidence>
<proteinExistence type="predicted"/>
<dbReference type="InterPro" id="IPR029016">
    <property type="entry name" value="GAF-like_dom_sf"/>
</dbReference>
<dbReference type="CDD" id="cd01949">
    <property type="entry name" value="GGDEF"/>
    <property type="match status" value="1"/>
</dbReference>
<evidence type="ECO:0000313" key="3">
    <source>
        <dbReference type="EMBL" id="HIR48018.1"/>
    </source>
</evidence>
<dbReference type="InterPro" id="IPR001633">
    <property type="entry name" value="EAL_dom"/>
</dbReference>
<dbReference type="InterPro" id="IPR050706">
    <property type="entry name" value="Cyclic-di-GMP_PDE-like"/>
</dbReference>
<dbReference type="InterPro" id="IPR035919">
    <property type="entry name" value="EAL_sf"/>
</dbReference>
<name>A0A9D1APM1_9FIRM</name>
<dbReference type="SUPFAM" id="SSF55785">
    <property type="entry name" value="PYP-like sensor domain (PAS domain)"/>
    <property type="match status" value="1"/>
</dbReference>
<dbReference type="SUPFAM" id="SSF55781">
    <property type="entry name" value="GAF domain-like"/>
    <property type="match status" value="1"/>
</dbReference>
<dbReference type="PROSITE" id="PS50887">
    <property type="entry name" value="GGDEF"/>
    <property type="match status" value="2"/>
</dbReference>
<evidence type="ECO:0000259" key="1">
    <source>
        <dbReference type="PROSITE" id="PS50883"/>
    </source>
</evidence>
<dbReference type="GO" id="GO:0071111">
    <property type="term" value="F:cyclic-guanylate-specific phosphodiesterase activity"/>
    <property type="evidence" value="ECO:0007669"/>
    <property type="project" value="InterPro"/>
</dbReference>
<feature type="domain" description="EAL" evidence="1">
    <location>
        <begin position="762"/>
        <end position="1016"/>
    </location>
</feature>
<dbReference type="NCBIfam" id="TIGR00254">
    <property type="entry name" value="GGDEF"/>
    <property type="match status" value="1"/>
</dbReference>
<feature type="domain" description="GGDEF" evidence="2">
    <location>
        <begin position="623"/>
        <end position="753"/>
    </location>
</feature>
<dbReference type="SUPFAM" id="SSF55073">
    <property type="entry name" value="Nucleotide cyclase"/>
    <property type="match status" value="2"/>
</dbReference>
<protein>
    <submittedName>
        <fullName evidence="3">EAL domain-containing protein</fullName>
    </submittedName>
</protein>
<dbReference type="CDD" id="cd01948">
    <property type="entry name" value="EAL"/>
    <property type="match status" value="1"/>
</dbReference>
<reference evidence="3" key="2">
    <citation type="journal article" date="2021" name="PeerJ">
        <title>Extensive microbial diversity within the chicken gut microbiome revealed by metagenomics and culture.</title>
        <authorList>
            <person name="Gilroy R."/>
            <person name="Ravi A."/>
            <person name="Getino M."/>
            <person name="Pursley I."/>
            <person name="Horton D.L."/>
            <person name="Alikhan N.F."/>
            <person name="Baker D."/>
            <person name="Gharbi K."/>
            <person name="Hall N."/>
            <person name="Watson M."/>
            <person name="Adriaenssens E.M."/>
            <person name="Foster-Nyarko E."/>
            <person name="Jarju S."/>
            <person name="Secka A."/>
            <person name="Antonio M."/>
            <person name="Oren A."/>
            <person name="Chaudhuri R.R."/>
            <person name="La Ragione R."/>
            <person name="Hildebrand F."/>
            <person name="Pallen M.J."/>
        </authorList>
    </citation>
    <scope>NUCLEOTIDE SEQUENCE</scope>
    <source>
        <strain evidence="3">ChiSxjej1B13-7958</strain>
    </source>
</reference>
<dbReference type="AlphaFoldDB" id="A0A9D1APM1"/>
<dbReference type="Pfam" id="PF00563">
    <property type="entry name" value="EAL"/>
    <property type="match status" value="1"/>
</dbReference>
<accession>A0A9D1APM1</accession>
<comment type="caution">
    <text evidence="3">The sequence shown here is derived from an EMBL/GenBank/DDBJ whole genome shotgun (WGS) entry which is preliminary data.</text>
</comment>
<organism evidence="3 4">
    <name type="scientific">Candidatus Caccousia avicola</name>
    <dbReference type="NCBI Taxonomy" id="2840721"/>
    <lineage>
        <taxon>Bacteria</taxon>
        <taxon>Bacillati</taxon>
        <taxon>Bacillota</taxon>
        <taxon>Clostridia</taxon>
        <taxon>Eubacteriales</taxon>
        <taxon>Oscillospiraceae</taxon>
        <taxon>Oscillospiraceae incertae sedis</taxon>
        <taxon>Candidatus Caccousia</taxon>
    </lineage>
</organism>
<dbReference type="Gene3D" id="3.20.20.450">
    <property type="entry name" value="EAL domain"/>
    <property type="match status" value="1"/>
</dbReference>
<dbReference type="SMART" id="SM00267">
    <property type="entry name" value="GGDEF"/>
    <property type="match status" value="1"/>
</dbReference>
<gene>
    <name evidence="3" type="ORF">IAB89_10275</name>
</gene>
<dbReference type="Proteomes" id="UP000824242">
    <property type="component" value="Unassembled WGS sequence"/>
</dbReference>
<dbReference type="SMART" id="SM00052">
    <property type="entry name" value="EAL"/>
    <property type="match status" value="1"/>
</dbReference>
<dbReference type="InterPro" id="IPR013655">
    <property type="entry name" value="PAS_fold_3"/>
</dbReference>
<dbReference type="SUPFAM" id="SSF141868">
    <property type="entry name" value="EAL domain-like"/>
    <property type="match status" value="1"/>
</dbReference>